<dbReference type="Gene3D" id="3.40.720.10">
    <property type="entry name" value="Alkaline Phosphatase, subunit A"/>
    <property type="match status" value="2"/>
</dbReference>
<keyword evidence="1" id="KW-0378">Hydrolase</keyword>
<evidence type="ECO:0000256" key="1">
    <source>
        <dbReference type="ARBA" id="ARBA00022801"/>
    </source>
</evidence>
<accession>A0A345P3Z2</accession>
<dbReference type="PROSITE" id="PS51257">
    <property type="entry name" value="PROKAR_LIPOPROTEIN"/>
    <property type="match status" value="1"/>
</dbReference>
<evidence type="ECO:0000313" key="4">
    <source>
        <dbReference type="Proteomes" id="UP000253940"/>
    </source>
</evidence>
<dbReference type="OrthoDB" id="9770871at2"/>
<dbReference type="AlphaFoldDB" id="A0A345P3Z2"/>
<keyword evidence="4" id="KW-1185">Reference proteome</keyword>
<sequence length="552" mass="58431">MFRHSCLTLALTSTLMLSACGGGGDDAPVLTPEDSAATTTPIKHVVVIFQENVSFDHYFGTYPKAANIAGEPAFTALAGTPAIDGLSGSLLTANPNLNPANGKGAANPFRLDRSQAATQDQNHAYPAEQFAYNNGAMDLFPKNTGTGSTGAAGAFGTNGQVMGYYDGNTVTALWNYAQHYAMSDNSYSTTFGPSTPGAINLISGQTNGAVPDKGLDLAADGTRDEYTDQNGLLAATLVPDGNNGWTVADDEDPAGDVCSSNYTFHMTGKNVGDLLNAKNISWGFFSGGFDLTQTNSNGTTGCKRSTTSSVTNVKKVDYIPHHQPFQYYASTANLNHTRPSSVQAIGTSNDGGANHQYDIHDFFDALKAGNFPAVSFLKAPGYQDGHAGYSSPLDEQQFVANTINTLQQNPEWKNTLVIVMYDDSDGWYDHKASIVNGSNIHAANYDPLNKCTSASTPVLAGVDGKTAAQGRCGYGPRQPLLVISPYAKQNYVDHTLTDQTSTLKFIEDNWLGGQRIAGSFDSIAGSITNMLNFAASPNTSPYTLDPSTGLPQ</sequence>
<dbReference type="Pfam" id="PF04185">
    <property type="entry name" value="Phosphoesterase"/>
    <property type="match status" value="1"/>
</dbReference>
<feature type="chain" id="PRO_5016741994" evidence="2">
    <location>
        <begin position="20"/>
        <end position="552"/>
    </location>
</feature>
<reference evidence="3 4" key="1">
    <citation type="submission" date="2018-07" db="EMBL/GenBank/DDBJ databases">
        <title>Genome sequencing of Moraxellaceae gen. HYN0046.</title>
        <authorList>
            <person name="Kim M."/>
            <person name="Yi H."/>
        </authorList>
    </citation>
    <scope>NUCLEOTIDE SEQUENCE [LARGE SCALE GENOMIC DNA]</scope>
    <source>
        <strain evidence="3 4">HYN0046</strain>
    </source>
</reference>
<dbReference type="PANTHER" id="PTHR31956:SF1">
    <property type="entry name" value="NON-SPECIFIC PHOSPHOLIPASE C1"/>
    <property type="match status" value="1"/>
</dbReference>
<dbReference type="InterPro" id="IPR007312">
    <property type="entry name" value="Phosphoesterase"/>
</dbReference>
<feature type="signal peptide" evidence="2">
    <location>
        <begin position="1"/>
        <end position="19"/>
    </location>
</feature>
<gene>
    <name evidence="3" type="ORF">HYN46_03445</name>
</gene>
<evidence type="ECO:0000313" key="3">
    <source>
        <dbReference type="EMBL" id="AXI02001.1"/>
    </source>
</evidence>
<dbReference type="InterPro" id="IPR017850">
    <property type="entry name" value="Alkaline_phosphatase_core_sf"/>
</dbReference>
<dbReference type="GO" id="GO:0042578">
    <property type="term" value="F:phosphoric ester hydrolase activity"/>
    <property type="evidence" value="ECO:0007669"/>
    <property type="project" value="UniProtKB-ARBA"/>
</dbReference>
<dbReference type="RefSeq" id="WP_114898111.1">
    <property type="nucleotide sequence ID" value="NZ_CP031222.1"/>
</dbReference>
<organism evidence="3 4">
    <name type="scientific">Aquirhabdus parva</name>
    <dbReference type="NCBI Taxonomy" id="2283318"/>
    <lineage>
        <taxon>Bacteria</taxon>
        <taxon>Pseudomonadati</taxon>
        <taxon>Pseudomonadota</taxon>
        <taxon>Gammaproteobacteria</taxon>
        <taxon>Moraxellales</taxon>
        <taxon>Moraxellaceae</taxon>
        <taxon>Aquirhabdus</taxon>
    </lineage>
</organism>
<dbReference type="KEGG" id="mbah:HYN46_03445"/>
<evidence type="ECO:0000256" key="2">
    <source>
        <dbReference type="SAM" id="SignalP"/>
    </source>
</evidence>
<name>A0A345P3Z2_9GAMM</name>
<dbReference type="CDD" id="cd16013">
    <property type="entry name" value="AcpA"/>
    <property type="match status" value="1"/>
</dbReference>
<keyword evidence="2" id="KW-0732">Signal</keyword>
<dbReference type="EMBL" id="CP031222">
    <property type="protein sequence ID" value="AXI02001.1"/>
    <property type="molecule type" value="Genomic_DNA"/>
</dbReference>
<proteinExistence type="predicted"/>
<dbReference type="Proteomes" id="UP000253940">
    <property type="component" value="Chromosome"/>
</dbReference>
<dbReference type="PANTHER" id="PTHR31956">
    <property type="entry name" value="NON-SPECIFIC PHOSPHOLIPASE C4-RELATED"/>
    <property type="match status" value="1"/>
</dbReference>
<protein>
    <submittedName>
        <fullName evidence="3">Phospholipase</fullName>
    </submittedName>
</protein>